<dbReference type="PANTHER" id="PTHR11638:SF189">
    <property type="entry name" value="CLP R DOMAIN-CONTAINING PROTEIN"/>
    <property type="match status" value="1"/>
</dbReference>
<evidence type="ECO:0000259" key="4">
    <source>
        <dbReference type="Pfam" id="PF07724"/>
    </source>
</evidence>
<dbReference type="CDD" id="cd19499">
    <property type="entry name" value="RecA-like_ClpB_Hsp104-like"/>
    <property type="match status" value="1"/>
</dbReference>
<keyword evidence="1" id="KW-0547">Nucleotide-binding</keyword>
<protein>
    <recommendedName>
        <fullName evidence="4">ATPase AAA-type core domain-containing protein</fullName>
    </recommendedName>
</protein>
<dbReference type="InterPro" id="IPR027417">
    <property type="entry name" value="P-loop_NTPase"/>
</dbReference>
<keyword evidence="2" id="KW-0067">ATP-binding</keyword>
<accession>A0AAV2G0B8</accession>
<feature type="domain" description="ATPase AAA-type core" evidence="4">
    <location>
        <begin position="76"/>
        <end position="166"/>
    </location>
</feature>
<dbReference type="PANTHER" id="PTHR11638">
    <property type="entry name" value="ATP-DEPENDENT CLP PROTEASE"/>
    <property type="match status" value="1"/>
</dbReference>
<dbReference type="GO" id="GO:0005524">
    <property type="term" value="F:ATP binding"/>
    <property type="evidence" value="ECO:0007669"/>
    <property type="project" value="UniProtKB-KW"/>
</dbReference>
<organism evidence="5 6">
    <name type="scientific">Linum trigynum</name>
    <dbReference type="NCBI Taxonomy" id="586398"/>
    <lineage>
        <taxon>Eukaryota</taxon>
        <taxon>Viridiplantae</taxon>
        <taxon>Streptophyta</taxon>
        <taxon>Embryophyta</taxon>
        <taxon>Tracheophyta</taxon>
        <taxon>Spermatophyta</taxon>
        <taxon>Magnoliopsida</taxon>
        <taxon>eudicotyledons</taxon>
        <taxon>Gunneridae</taxon>
        <taxon>Pentapetalae</taxon>
        <taxon>rosids</taxon>
        <taxon>fabids</taxon>
        <taxon>Malpighiales</taxon>
        <taxon>Linaceae</taxon>
        <taxon>Linum</taxon>
    </lineage>
</organism>
<dbReference type="PRINTS" id="PR00300">
    <property type="entry name" value="CLPPROTEASEA"/>
</dbReference>
<evidence type="ECO:0000256" key="1">
    <source>
        <dbReference type="ARBA" id="ARBA00022741"/>
    </source>
</evidence>
<dbReference type="GO" id="GO:0005737">
    <property type="term" value="C:cytoplasm"/>
    <property type="evidence" value="ECO:0007669"/>
    <property type="project" value="TreeGrafter"/>
</dbReference>
<dbReference type="AlphaFoldDB" id="A0AAV2G0B8"/>
<evidence type="ECO:0000256" key="3">
    <source>
        <dbReference type="ARBA" id="ARBA00023186"/>
    </source>
</evidence>
<evidence type="ECO:0000313" key="5">
    <source>
        <dbReference type="EMBL" id="CAL1403255.1"/>
    </source>
</evidence>
<keyword evidence="6" id="KW-1185">Reference proteome</keyword>
<dbReference type="EMBL" id="OZ034820">
    <property type="protein sequence ID" value="CAL1403255.1"/>
    <property type="molecule type" value="Genomic_DNA"/>
</dbReference>
<dbReference type="InterPro" id="IPR001270">
    <property type="entry name" value="ClpA/B"/>
</dbReference>
<keyword evidence="3" id="KW-0143">Chaperone</keyword>
<dbReference type="Proteomes" id="UP001497516">
    <property type="component" value="Chromosome 7"/>
</dbReference>
<dbReference type="InterPro" id="IPR003959">
    <property type="entry name" value="ATPase_AAA_core"/>
</dbReference>
<reference evidence="5 6" key="1">
    <citation type="submission" date="2024-04" db="EMBL/GenBank/DDBJ databases">
        <authorList>
            <person name="Fracassetti M."/>
        </authorList>
    </citation>
    <scope>NUCLEOTIDE SEQUENCE [LARGE SCALE GENOMIC DNA]</scope>
</reference>
<dbReference type="Gene3D" id="3.40.50.300">
    <property type="entry name" value="P-loop containing nucleotide triphosphate hydrolases"/>
    <property type="match status" value="1"/>
</dbReference>
<evidence type="ECO:0000313" key="6">
    <source>
        <dbReference type="Proteomes" id="UP001497516"/>
    </source>
</evidence>
<dbReference type="InterPro" id="IPR028299">
    <property type="entry name" value="ClpA/B_CS2"/>
</dbReference>
<dbReference type="GO" id="GO:0016887">
    <property type="term" value="F:ATP hydrolysis activity"/>
    <property type="evidence" value="ECO:0007669"/>
    <property type="project" value="InterPro"/>
</dbReference>
<dbReference type="Pfam" id="PF07724">
    <property type="entry name" value="AAA_2"/>
    <property type="match status" value="1"/>
</dbReference>
<dbReference type="PROSITE" id="PS00871">
    <property type="entry name" value="CLPAB_2"/>
    <property type="match status" value="1"/>
</dbReference>
<dbReference type="InterPro" id="IPR050130">
    <property type="entry name" value="ClpA_ClpB"/>
</dbReference>
<dbReference type="GO" id="GO:0034605">
    <property type="term" value="P:cellular response to heat"/>
    <property type="evidence" value="ECO:0007669"/>
    <property type="project" value="TreeGrafter"/>
</dbReference>
<proteinExistence type="predicted"/>
<gene>
    <name evidence="5" type="ORF">LTRI10_LOCUS43200</name>
</gene>
<dbReference type="SUPFAM" id="SSF52540">
    <property type="entry name" value="P-loop containing nucleoside triphosphate hydrolases"/>
    <property type="match status" value="1"/>
</dbReference>
<name>A0AAV2G0B8_9ROSI</name>
<sequence length="166" mass="18200">MYSLVLSSSMDSDSDSEGFQFRRTSFHGVIKREPSPAAGQNIVERLKTHIIGQEEAVEAISRTVYRASTGITDPNRPVASILFSGPTGVGKTELAIALAIEFFGSKESSIRLDMSEYMERHTLSKLLGSPHGYYDHEKGGQLTAAIQKNPNSVVLFDEIEKAHVDV</sequence>
<evidence type="ECO:0000256" key="2">
    <source>
        <dbReference type="ARBA" id="ARBA00022840"/>
    </source>
</evidence>